<dbReference type="EMBL" id="KQ241614">
    <property type="protein sequence ID" value="KNC87323.1"/>
    <property type="molecule type" value="Genomic_DNA"/>
</dbReference>
<dbReference type="GeneID" id="25901069"/>
<dbReference type="RefSeq" id="XP_014161225.1">
    <property type="nucleotide sequence ID" value="XM_014305750.1"/>
</dbReference>
<name>A0A0L0GG98_9EUKA</name>
<protein>
    <submittedName>
        <fullName evidence="1">Uncharacterized protein</fullName>
    </submittedName>
</protein>
<evidence type="ECO:0000313" key="2">
    <source>
        <dbReference type="Proteomes" id="UP000054560"/>
    </source>
</evidence>
<dbReference type="AlphaFoldDB" id="A0A0L0GG98"/>
<dbReference type="Proteomes" id="UP000054560">
    <property type="component" value="Unassembled WGS sequence"/>
</dbReference>
<feature type="non-terminal residue" evidence="1">
    <location>
        <position position="1"/>
    </location>
</feature>
<sequence>MYLKPLSPNGTPVTEEKARQRLLIYYSELCTLEPIGTTKKLLETNEAAERARKRACAGYEVYRGSVRYNMEQDMIGDFQNLFSSLPRLHKQWAVEEQHQNQRLLLTRSIYSEISETPLMQRIHLVPSTEREFVIKSTCYDAKQSFVESVTYVEAILDDTNTYSGILQRVHHVEDTTDILVPCTEPVQTSKSVCAILRERGNYLMESVTEFTVYVPPDARTLFSQINCNALPADCIFAGPGSAHAAVLSSIIRMRANGSINKFGTDKGLLVDSKQKQELAIAQFSTQKDKASIVRDAVFMIHVDEVNIRPTNQFAHKTGFYGPAHNDPEVLANHVQTFLLKPVSGRKLSMNLMSKRVSKMTDEPLNGYMSTAIAKAPEAGAIVCPIIFDGSAVNRKACRMLLLCDTSPEPPGHRLALPQQSLPSSVDVNGHKLFPLH</sequence>
<reference evidence="1 2" key="1">
    <citation type="submission" date="2011-02" db="EMBL/GenBank/DDBJ databases">
        <title>The Genome Sequence of Sphaeroforma arctica JP610.</title>
        <authorList>
            <consortium name="The Broad Institute Genome Sequencing Platform"/>
            <person name="Russ C."/>
            <person name="Cuomo C."/>
            <person name="Young S.K."/>
            <person name="Zeng Q."/>
            <person name="Gargeya S."/>
            <person name="Alvarado L."/>
            <person name="Berlin A."/>
            <person name="Chapman S.B."/>
            <person name="Chen Z."/>
            <person name="Freedman E."/>
            <person name="Gellesch M."/>
            <person name="Goldberg J."/>
            <person name="Griggs A."/>
            <person name="Gujja S."/>
            <person name="Heilman E."/>
            <person name="Heiman D."/>
            <person name="Howarth C."/>
            <person name="Mehta T."/>
            <person name="Neiman D."/>
            <person name="Pearson M."/>
            <person name="Roberts A."/>
            <person name="Saif S."/>
            <person name="Shea T."/>
            <person name="Shenoy N."/>
            <person name="Sisk P."/>
            <person name="Stolte C."/>
            <person name="Sykes S."/>
            <person name="White J."/>
            <person name="Yandava C."/>
            <person name="Burger G."/>
            <person name="Gray M.W."/>
            <person name="Holland P.W.H."/>
            <person name="King N."/>
            <person name="Lang F.B.F."/>
            <person name="Roger A.J."/>
            <person name="Ruiz-Trillo I."/>
            <person name="Haas B."/>
            <person name="Nusbaum C."/>
            <person name="Birren B."/>
        </authorList>
    </citation>
    <scope>NUCLEOTIDE SEQUENCE [LARGE SCALE GENOMIC DNA]</scope>
    <source>
        <strain evidence="1 2">JP610</strain>
    </source>
</reference>
<gene>
    <name evidence="1" type="ORF">SARC_00565</name>
</gene>
<keyword evidence="2" id="KW-1185">Reference proteome</keyword>
<evidence type="ECO:0000313" key="1">
    <source>
        <dbReference type="EMBL" id="KNC87323.1"/>
    </source>
</evidence>
<organism evidence="1 2">
    <name type="scientific">Sphaeroforma arctica JP610</name>
    <dbReference type="NCBI Taxonomy" id="667725"/>
    <lineage>
        <taxon>Eukaryota</taxon>
        <taxon>Ichthyosporea</taxon>
        <taxon>Ichthyophonida</taxon>
        <taxon>Sphaeroforma</taxon>
    </lineage>
</organism>
<proteinExistence type="predicted"/>
<accession>A0A0L0GG98</accession>